<dbReference type="AlphaFoldDB" id="A0A090WJ88"/>
<protein>
    <submittedName>
        <fullName evidence="1">Uncharacterized protein</fullName>
    </submittedName>
</protein>
<dbReference type="Proteomes" id="UP000029647">
    <property type="component" value="Unassembled WGS sequence"/>
</dbReference>
<organism evidence="1 2">
    <name type="scientific">Nonlabens ulvanivorans</name>
    <name type="common">Persicivirga ulvanivorans</name>
    <dbReference type="NCBI Taxonomy" id="906888"/>
    <lineage>
        <taxon>Bacteria</taxon>
        <taxon>Pseudomonadati</taxon>
        <taxon>Bacteroidota</taxon>
        <taxon>Flavobacteriia</taxon>
        <taxon>Flavobacteriales</taxon>
        <taxon>Flavobacteriaceae</taxon>
        <taxon>Nonlabens</taxon>
    </lineage>
</organism>
<comment type="caution">
    <text evidence="1">The sequence shown here is derived from an EMBL/GenBank/DDBJ whole genome shotgun (WGS) entry which is preliminary data.</text>
</comment>
<reference evidence="1 2" key="1">
    <citation type="journal article" date="2014" name="Genome Announc.">
        <title>Draft Genome Sequences of Marine Flavobacterium Nonlabens Strains NR17, NR24, NR27, NR32, NR33, and Ara13.</title>
        <authorList>
            <person name="Nakanishi M."/>
            <person name="Meirelles P."/>
            <person name="Suzuki R."/>
            <person name="Takatani N."/>
            <person name="Mino S."/>
            <person name="Suda W."/>
            <person name="Oshima K."/>
            <person name="Hattori M."/>
            <person name="Ohkuma M."/>
            <person name="Hosokawa M."/>
            <person name="Miyashita K."/>
            <person name="Thompson F.L."/>
            <person name="Niwa A."/>
            <person name="Sawabe T."/>
            <person name="Sawabe T."/>
        </authorList>
    </citation>
    <scope>NUCLEOTIDE SEQUENCE [LARGE SCALE GENOMIC DNA]</scope>
    <source>
        <strain evidence="2">JCM19275</strain>
    </source>
</reference>
<dbReference type="InterPro" id="IPR029035">
    <property type="entry name" value="DHS-like_NAD/FAD-binding_dom"/>
</dbReference>
<dbReference type="SUPFAM" id="SSF52467">
    <property type="entry name" value="DHS-like NAD/FAD-binding domain"/>
    <property type="match status" value="1"/>
</dbReference>
<name>A0A090WJ88_NONUL</name>
<proteinExistence type="predicted"/>
<sequence>MTKIKKTKTVYILGAGFSVEANAPTQEKLVSEIFRIHKTTPHVFNENKFEEFENFLTKTLGIPTELQETIPLEDIFTPLDSCIADNISFRDLSVTQLKQKRNLIFELIGMTLQHILELSQKNYINEFADYLVKESKKRLNHNYRKTDLVSVISTNWDILLDNSIYNSIKKSNDLGVVDYCCYISSYDKNDETVKPGLEILGKGGYNVKLLKLHGSLNWLQCPRCQRIYVKFNQKIAMNPFSTVNKPSCLHCDKNFGKYKSHLLNANLIMPTFLKDLSNPQYKIIWQNAGIELSEAKKIVFIGYSLPQADFEMRQLLSRMVDKDTEIEVVNWKNPNKPEIYDNLVSGFKQFFGREIQDYEKGTSNYVKELNFRNE</sequence>
<evidence type="ECO:0000313" key="1">
    <source>
        <dbReference type="EMBL" id="GAL77125.1"/>
    </source>
</evidence>
<accession>A0A090WJ88</accession>
<dbReference type="EMBL" id="BBNT01000037">
    <property type="protein sequence ID" value="GAL77125.1"/>
    <property type="molecule type" value="Genomic_DNA"/>
</dbReference>
<gene>
    <name evidence="1" type="ORF">JCM19275_1478</name>
</gene>
<evidence type="ECO:0000313" key="2">
    <source>
        <dbReference type="Proteomes" id="UP000029647"/>
    </source>
</evidence>